<keyword evidence="6" id="KW-0479">Metal-binding</keyword>
<dbReference type="InterPro" id="IPR003337">
    <property type="entry name" value="Trehalose_PPase"/>
</dbReference>
<dbReference type="EMBL" id="PDSL01000019">
    <property type="protein sequence ID" value="PIE34440.1"/>
    <property type="molecule type" value="Genomic_DNA"/>
</dbReference>
<dbReference type="GO" id="GO:0005992">
    <property type="term" value="P:trehalose biosynthetic process"/>
    <property type="evidence" value="ECO:0007669"/>
    <property type="project" value="UniProtKB-UniPathway"/>
</dbReference>
<dbReference type="NCBIfam" id="TIGR00685">
    <property type="entry name" value="T6PP"/>
    <property type="match status" value="1"/>
</dbReference>
<evidence type="ECO:0000256" key="2">
    <source>
        <dbReference type="ARBA" id="ARBA00005199"/>
    </source>
</evidence>
<evidence type="ECO:0000313" key="8">
    <source>
        <dbReference type="Proteomes" id="UP000230914"/>
    </source>
</evidence>
<keyword evidence="4 6" id="KW-0378">Hydrolase</keyword>
<evidence type="ECO:0000256" key="3">
    <source>
        <dbReference type="ARBA" id="ARBA00008770"/>
    </source>
</evidence>
<evidence type="ECO:0000256" key="5">
    <source>
        <dbReference type="ARBA" id="ARBA00024179"/>
    </source>
</evidence>
<dbReference type="Proteomes" id="UP000230914">
    <property type="component" value="Unassembled WGS sequence"/>
</dbReference>
<name>A0A2G6KGC1_9ACTN</name>
<accession>A0A2G6KGC1</accession>
<evidence type="ECO:0000256" key="6">
    <source>
        <dbReference type="RuleBase" id="RU361117"/>
    </source>
</evidence>
<dbReference type="Gene3D" id="3.40.50.1000">
    <property type="entry name" value="HAD superfamily/HAD-like"/>
    <property type="match status" value="1"/>
</dbReference>
<dbReference type="SUPFAM" id="SSF56784">
    <property type="entry name" value="HAD-like"/>
    <property type="match status" value="1"/>
</dbReference>
<dbReference type="GO" id="GO:0004805">
    <property type="term" value="F:trehalose-phosphatase activity"/>
    <property type="evidence" value="ECO:0007669"/>
    <property type="project" value="UniProtKB-EC"/>
</dbReference>
<comment type="function">
    <text evidence="5 6">Removes the phosphate from trehalose 6-phosphate to produce free trehalose.</text>
</comment>
<evidence type="ECO:0000256" key="4">
    <source>
        <dbReference type="ARBA" id="ARBA00022801"/>
    </source>
</evidence>
<dbReference type="InterPro" id="IPR023214">
    <property type="entry name" value="HAD_sf"/>
</dbReference>
<comment type="cofactor">
    <cofactor evidence="6">
        <name>Mg(2+)</name>
        <dbReference type="ChEBI" id="CHEBI:18420"/>
    </cofactor>
</comment>
<dbReference type="Pfam" id="PF02358">
    <property type="entry name" value="Trehalose_PPase"/>
    <property type="match status" value="1"/>
</dbReference>
<gene>
    <name evidence="7" type="primary">otsB</name>
    <name evidence="7" type="ORF">CSA55_00785</name>
</gene>
<comment type="similarity">
    <text evidence="3 6">Belongs to the trehalose phosphatase family.</text>
</comment>
<evidence type="ECO:0000313" key="7">
    <source>
        <dbReference type="EMBL" id="PIE34440.1"/>
    </source>
</evidence>
<keyword evidence="6" id="KW-0460">Magnesium</keyword>
<dbReference type="AlphaFoldDB" id="A0A2G6KGC1"/>
<comment type="pathway">
    <text evidence="2 6">Glycan biosynthesis; trehalose biosynthesis.</text>
</comment>
<dbReference type="UniPathway" id="UPA00299"/>
<reference evidence="7 8" key="1">
    <citation type="submission" date="2017-10" db="EMBL/GenBank/DDBJ databases">
        <title>Novel microbial diversity and functional potential in the marine mammal oral microbiome.</title>
        <authorList>
            <person name="Dudek N.K."/>
            <person name="Sun C.L."/>
            <person name="Burstein D."/>
            <person name="Kantor R.S."/>
            <person name="Aliaga Goltsman D.S."/>
            <person name="Bik E.M."/>
            <person name="Thomas B.C."/>
            <person name="Banfield J.F."/>
            <person name="Relman D.A."/>
        </authorList>
    </citation>
    <scope>NUCLEOTIDE SEQUENCE [LARGE SCALE GENOMIC DNA]</scope>
    <source>
        <strain evidence="7">DOLJORAL78_61_10</strain>
    </source>
</reference>
<dbReference type="InterPro" id="IPR044651">
    <property type="entry name" value="OTSB-like"/>
</dbReference>
<dbReference type="Gene3D" id="3.30.70.1020">
    <property type="entry name" value="Trehalose-6-phosphate phosphatase related protein, domain 2"/>
    <property type="match status" value="1"/>
</dbReference>
<protein>
    <recommendedName>
        <fullName evidence="6">Trehalose 6-phosphate phosphatase</fullName>
        <ecNumber evidence="6">3.1.3.12</ecNumber>
    </recommendedName>
</protein>
<dbReference type="EC" id="3.1.3.12" evidence="6"/>
<dbReference type="GO" id="GO:0046872">
    <property type="term" value="F:metal ion binding"/>
    <property type="evidence" value="ECO:0007669"/>
    <property type="project" value="UniProtKB-KW"/>
</dbReference>
<comment type="catalytic activity">
    <reaction evidence="1 6">
        <text>alpha,alpha-trehalose 6-phosphate + H2O = alpha,alpha-trehalose + phosphate</text>
        <dbReference type="Rhea" id="RHEA:23420"/>
        <dbReference type="ChEBI" id="CHEBI:15377"/>
        <dbReference type="ChEBI" id="CHEBI:16551"/>
        <dbReference type="ChEBI" id="CHEBI:43474"/>
        <dbReference type="ChEBI" id="CHEBI:58429"/>
        <dbReference type="EC" id="3.1.3.12"/>
    </reaction>
</comment>
<dbReference type="InterPro" id="IPR036412">
    <property type="entry name" value="HAD-like_sf"/>
</dbReference>
<proteinExistence type="inferred from homology"/>
<sequence length="265" mass="27707">MGRSLPPGARPVSAIPITPSDLAELLVRYLDRGLFGFDVDGVLSPLVDHADQSVLGPGIDAALTALTAHAHIAVVSGRSLSSLDRVFGFDESIIVIGSHGLEWRGTAPIALDDDETYTLDQLTIIGTKTVEAIGDGAWLEHKPASVVVHTRQADPALIGPALAAATRLAQMIDGAQIKAGHQVVEFLARSTSKGDALHQLADQLNAAPIIYLGDDVTDEEAFKMLGPDDVTVRVGPGATAAHYRLDGPDEVAATLNTLVGLLPTP</sequence>
<organism evidence="7 8">
    <name type="scientific">Ilumatobacter coccineus</name>
    <dbReference type="NCBI Taxonomy" id="467094"/>
    <lineage>
        <taxon>Bacteria</taxon>
        <taxon>Bacillati</taxon>
        <taxon>Actinomycetota</taxon>
        <taxon>Acidimicrobiia</taxon>
        <taxon>Acidimicrobiales</taxon>
        <taxon>Ilumatobacteraceae</taxon>
        <taxon>Ilumatobacter</taxon>
    </lineage>
</organism>
<comment type="caution">
    <text evidence="7">The sequence shown here is derived from an EMBL/GenBank/DDBJ whole genome shotgun (WGS) entry which is preliminary data.</text>
</comment>
<dbReference type="PANTHER" id="PTHR43768">
    <property type="entry name" value="TREHALOSE 6-PHOSPHATE PHOSPHATASE"/>
    <property type="match status" value="1"/>
</dbReference>
<dbReference type="InterPro" id="IPR006379">
    <property type="entry name" value="HAD-SF_hydro_IIB"/>
</dbReference>
<dbReference type="PANTHER" id="PTHR43768:SF3">
    <property type="entry name" value="TREHALOSE 6-PHOSPHATE PHOSPHATASE"/>
    <property type="match status" value="1"/>
</dbReference>
<dbReference type="NCBIfam" id="TIGR01484">
    <property type="entry name" value="HAD-SF-IIB"/>
    <property type="match status" value="1"/>
</dbReference>
<evidence type="ECO:0000256" key="1">
    <source>
        <dbReference type="ARBA" id="ARBA00000500"/>
    </source>
</evidence>